<evidence type="ECO:0008006" key="11">
    <source>
        <dbReference type="Google" id="ProtNLM"/>
    </source>
</evidence>
<feature type="transmembrane region" description="Helical" evidence="6">
    <location>
        <begin position="305"/>
        <end position="325"/>
    </location>
</feature>
<gene>
    <name evidence="9" type="ORF">IMG5_173660</name>
</gene>
<dbReference type="OMA" id="NRFFHER"/>
<dbReference type="InterPro" id="IPR011009">
    <property type="entry name" value="Kinase-like_dom_sf"/>
</dbReference>
<keyword evidence="6" id="KW-0472">Membrane</keyword>
<dbReference type="InterPro" id="IPR045270">
    <property type="entry name" value="STKc_AGC"/>
</dbReference>
<evidence type="ECO:0000256" key="2">
    <source>
        <dbReference type="ARBA" id="ARBA00022679"/>
    </source>
</evidence>
<dbReference type="eggNOG" id="KOG0598">
    <property type="taxonomic scope" value="Eukaryota"/>
</dbReference>
<feature type="domain" description="AGC-kinase C-terminal" evidence="8">
    <location>
        <begin position="276"/>
        <end position="346"/>
    </location>
</feature>
<evidence type="ECO:0000256" key="3">
    <source>
        <dbReference type="ARBA" id="ARBA00022741"/>
    </source>
</evidence>
<dbReference type="RefSeq" id="XP_004029746.1">
    <property type="nucleotide sequence ID" value="XM_004029698.1"/>
</dbReference>
<keyword evidence="10" id="KW-1185">Reference proteome</keyword>
<keyword evidence="3" id="KW-0547">Nucleotide-binding</keyword>
<name>G0R1Y5_ICHMU</name>
<dbReference type="OrthoDB" id="63267at2759"/>
<dbReference type="InterPro" id="IPR008271">
    <property type="entry name" value="Ser/Thr_kinase_AS"/>
</dbReference>
<dbReference type="SUPFAM" id="SSF56112">
    <property type="entry name" value="Protein kinase-like (PK-like)"/>
    <property type="match status" value="1"/>
</dbReference>
<feature type="transmembrane region" description="Helical" evidence="6">
    <location>
        <begin position="406"/>
        <end position="428"/>
    </location>
</feature>
<keyword evidence="2" id="KW-0808">Transferase</keyword>
<dbReference type="PANTHER" id="PTHR24353:SF37">
    <property type="entry name" value="CAMP-DEPENDENT PROTEIN KINASE CATALYTIC SUBUNIT PRKX"/>
    <property type="match status" value="1"/>
</dbReference>
<keyword evidence="6" id="KW-0812">Transmembrane</keyword>
<dbReference type="EMBL" id="GL984234">
    <property type="protein sequence ID" value="EGR28510.1"/>
    <property type="molecule type" value="Genomic_DNA"/>
</dbReference>
<feature type="domain" description="Protein kinase" evidence="7">
    <location>
        <begin position="1"/>
        <end position="275"/>
    </location>
</feature>
<keyword evidence="6" id="KW-1133">Transmembrane helix</keyword>
<keyword evidence="4" id="KW-0418">Kinase</keyword>
<evidence type="ECO:0000259" key="7">
    <source>
        <dbReference type="PROSITE" id="PS50011"/>
    </source>
</evidence>
<dbReference type="PROSITE" id="PS50011">
    <property type="entry name" value="PROTEIN_KINASE_DOM"/>
    <property type="match status" value="1"/>
</dbReference>
<dbReference type="GO" id="GO:0005952">
    <property type="term" value="C:cAMP-dependent protein kinase complex"/>
    <property type="evidence" value="ECO:0007669"/>
    <property type="project" value="TreeGrafter"/>
</dbReference>
<feature type="transmembrane region" description="Helical" evidence="6">
    <location>
        <begin position="382"/>
        <end position="400"/>
    </location>
</feature>
<evidence type="ECO:0000259" key="8">
    <source>
        <dbReference type="PROSITE" id="PS51285"/>
    </source>
</evidence>
<dbReference type="InterPro" id="IPR000719">
    <property type="entry name" value="Prot_kinase_dom"/>
</dbReference>
<feature type="transmembrane region" description="Helical" evidence="6">
    <location>
        <begin position="183"/>
        <end position="205"/>
    </location>
</feature>
<evidence type="ECO:0000313" key="9">
    <source>
        <dbReference type="EMBL" id="EGR28510.1"/>
    </source>
</evidence>
<dbReference type="InterPro" id="IPR000961">
    <property type="entry name" value="AGC-kinase_C"/>
</dbReference>
<proteinExistence type="predicted"/>
<dbReference type="AlphaFoldDB" id="G0R1Y5"/>
<feature type="transmembrane region" description="Helical" evidence="6">
    <location>
        <begin position="440"/>
        <end position="459"/>
    </location>
</feature>
<keyword evidence="5" id="KW-0067">ATP-binding</keyword>
<dbReference type="Gene3D" id="1.10.510.10">
    <property type="entry name" value="Transferase(Phosphotransferase) domain 1"/>
    <property type="match status" value="1"/>
</dbReference>
<evidence type="ECO:0000256" key="5">
    <source>
        <dbReference type="ARBA" id="ARBA00022840"/>
    </source>
</evidence>
<protein>
    <recommendedName>
        <fullName evidence="11">Protein kinase domain protein</fullName>
    </recommendedName>
</protein>
<dbReference type="PANTHER" id="PTHR24353">
    <property type="entry name" value="CYCLIC NUCLEOTIDE-DEPENDENT PROTEIN KINASE"/>
    <property type="match status" value="1"/>
</dbReference>
<dbReference type="Gene3D" id="3.30.200.20">
    <property type="entry name" value="Phosphorylase Kinase, domain 1"/>
    <property type="match status" value="1"/>
</dbReference>
<evidence type="ECO:0000256" key="6">
    <source>
        <dbReference type="SAM" id="Phobius"/>
    </source>
</evidence>
<evidence type="ECO:0000256" key="1">
    <source>
        <dbReference type="ARBA" id="ARBA00022527"/>
    </source>
</evidence>
<organism evidence="9 10">
    <name type="scientific">Ichthyophthirius multifiliis</name>
    <name type="common">White spot disease agent</name>
    <name type="synonym">Ich</name>
    <dbReference type="NCBI Taxonomy" id="5932"/>
    <lineage>
        <taxon>Eukaryota</taxon>
        <taxon>Sar</taxon>
        <taxon>Alveolata</taxon>
        <taxon>Ciliophora</taxon>
        <taxon>Intramacronucleata</taxon>
        <taxon>Oligohymenophorea</taxon>
        <taxon>Hymenostomatida</taxon>
        <taxon>Ophryoglenina</taxon>
        <taxon>Ichthyophthirius</taxon>
    </lineage>
</organism>
<sequence>MYIKLKIKIIVNFQKQNKKQTKIKYICIEQIYAMKVYKKKLLKKQNLIVKSLAERNILQKASSPFIVSLFYTFQTKHNLYLITEYVIEGDLYKHLQLFSKFDENTVAQVVLALEYLHQQNILYKDLKLENILLESNSYIKLTDFSLFKDNIKESDQTYTICGSPEYMSPEQILQKGHNKICDFWQLVINLIFFFYLLYSQGVLIYEMLCGKTPFWNIEQIFNKYQIYIDILKGKYNFPNFLSNNAKNLIYFLLQTDVNKRLGSKGFEEIKNHSFFKNIDWEKLFKKEIKSPYIPPNKNPLELQNFNIVVFFFLITKYQFFLLLQLRYIEIIQNFKYMIYLVQIQMMMNFLKNFLIKIIELIQIYEILIKKIQIQQNIYNQKVYFIIKIFLQFIYFIQIIIYNHIFFYFFLQSNSISCNFFIFLCFYTQIFTQTSLNLSQIIQFIIIFRIFFFRTIIYFTTYKNAN</sequence>
<dbReference type="PROSITE" id="PS51285">
    <property type="entry name" value="AGC_KINASE_CTER"/>
    <property type="match status" value="1"/>
</dbReference>
<dbReference type="GO" id="GO:0005524">
    <property type="term" value="F:ATP binding"/>
    <property type="evidence" value="ECO:0007669"/>
    <property type="project" value="UniProtKB-KW"/>
</dbReference>
<dbReference type="PROSITE" id="PS00108">
    <property type="entry name" value="PROTEIN_KINASE_ST"/>
    <property type="match status" value="1"/>
</dbReference>
<evidence type="ECO:0000313" key="10">
    <source>
        <dbReference type="Proteomes" id="UP000008983"/>
    </source>
</evidence>
<accession>G0R1Y5</accession>
<dbReference type="Proteomes" id="UP000008983">
    <property type="component" value="Unassembled WGS sequence"/>
</dbReference>
<reference evidence="9 10" key="1">
    <citation type="submission" date="2011-07" db="EMBL/GenBank/DDBJ databases">
        <authorList>
            <person name="Coyne R."/>
            <person name="Brami D."/>
            <person name="Johnson J."/>
            <person name="Hostetler J."/>
            <person name="Hannick L."/>
            <person name="Clark T."/>
            <person name="Cassidy-Hanley D."/>
            <person name="Inman J."/>
        </authorList>
    </citation>
    <scope>NUCLEOTIDE SEQUENCE [LARGE SCALE GENOMIC DNA]</scope>
    <source>
        <strain evidence="9 10">G5</strain>
    </source>
</reference>
<dbReference type="STRING" id="857967.G0R1Y5"/>
<dbReference type="GeneID" id="14904606"/>
<dbReference type="Pfam" id="PF00069">
    <property type="entry name" value="Pkinase"/>
    <property type="match status" value="1"/>
</dbReference>
<dbReference type="GO" id="GO:0004691">
    <property type="term" value="F:cAMP-dependent protein kinase activity"/>
    <property type="evidence" value="ECO:0007669"/>
    <property type="project" value="TreeGrafter"/>
</dbReference>
<feature type="transmembrane region" description="Helical" evidence="6">
    <location>
        <begin position="337"/>
        <end position="361"/>
    </location>
</feature>
<keyword evidence="1" id="KW-0723">Serine/threonine-protein kinase</keyword>
<evidence type="ECO:0000256" key="4">
    <source>
        <dbReference type="ARBA" id="ARBA00022777"/>
    </source>
</evidence>
<dbReference type="CDD" id="cd05123">
    <property type="entry name" value="STKc_AGC"/>
    <property type="match status" value="1"/>
</dbReference>
<dbReference type="InParanoid" id="G0R1Y5"/>
<dbReference type="SMART" id="SM00220">
    <property type="entry name" value="S_TKc"/>
    <property type="match status" value="1"/>
</dbReference>